<protein>
    <submittedName>
        <fullName evidence="2">Uncharacterized protein</fullName>
    </submittedName>
</protein>
<gene>
    <name evidence="2" type="ORF">CPAV1605_713</name>
</gene>
<dbReference type="AlphaFoldDB" id="A0A5E8CHV7"/>
<evidence type="ECO:0000256" key="1">
    <source>
        <dbReference type="SAM" id="MobiDB-lite"/>
    </source>
</evidence>
<dbReference type="EMBL" id="CABVLZ010000003">
    <property type="protein sequence ID" value="VVU94988.1"/>
    <property type="molecule type" value="Genomic_DNA"/>
</dbReference>
<organism evidence="2">
    <name type="scientific">seawater metagenome</name>
    <dbReference type="NCBI Taxonomy" id="1561972"/>
    <lineage>
        <taxon>unclassified sequences</taxon>
        <taxon>metagenomes</taxon>
        <taxon>ecological metagenomes</taxon>
    </lineage>
</organism>
<reference evidence="2" key="1">
    <citation type="submission" date="2019-09" db="EMBL/GenBank/DDBJ databases">
        <authorList>
            <person name="Needham M D."/>
        </authorList>
    </citation>
    <scope>NUCLEOTIDE SEQUENCE</scope>
</reference>
<proteinExistence type="predicted"/>
<feature type="region of interest" description="Disordered" evidence="1">
    <location>
        <begin position="246"/>
        <end position="288"/>
    </location>
</feature>
<evidence type="ECO:0000313" key="2">
    <source>
        <dbReference type="EMBL" id="VVU94988.1"/>
    </source>
</evidence>
<accession>A0A5E8CHV7</accession>
<name>A0A5E8CHV7_9ZZZZ</name>
<feature type="compositionally biased region" description="Pro residues" evidence="1">
    <location>
        <begin position="254"/>
        <end position="279"/>
    </location>
</feature>
<dbReference type="CDD" id="cd20745">
    <property type="entry name" value="FIX_RhsA_AHH_HNH-like"/>
    <property type="match status" value="1"/>
</dbReference>
<sequence length="288" mass="32563">MATIYSSKNIRKILESDDDLISTEEVEDFKTSFQKINFIIQEFTAILCNDTLKYDGPFLISLQERINNHCGSNVSKKQVFKLMQEFIKRKDSLKKLVCNKKEDKQLEKYMTSSNFTLIGAGYQQQQPPMTPEEEEKWRNFKPSFIQKFMGWHPGTKFFPTKILDIVALILDIIGFIPVEGEISDAAALLLNVVRGNWIDVMFNVIDLIPMVGSFIGVPGKYIHKFMTYEKRIKEFKEMTGDASQVMSYMGPSNQGPPPPPQGYGPPGYGPPGYGPPGYGPPGYGQPGY</sequence>